<proteinExistence type="predicted"/>
<dbReference type="AlphaFoldDB" id="A0A0F9G9U7"/>
<dbReference type="EMBL" id="LAZR01027239">
    <property type="protein sequence ID" value="KKL66335.1"/>
    <property type="molecule type" value="Genomic_DNA"/>
</dbReference>
<name>A0A0F9G9U7_9ZZZZ</name>
<gene>
    <name evidence="1" type="ORF">LCGC14_2146010</name>
</gene>
<comment type="caution">
    <text evidence="1">The sequence shown here is derived from an EMBL/GenBank/DDBJ whole genome shotgun (WGS) entry which is preliminary data.</text>
</comment>
<sequence length="79" mass="8624">MSDLNSDQSVGTGNSLTQFSSLCCPSEPKMSPPGKYVCIECGDASIVWHTAVDEYKTKCPKCNVQMVRVKQDPVINVKV</sequence>
<reference evidence="1" key="1">
    <citation type="journal article" date="2015" name="Nature">
        <title>Complex archaea that bridge the gap between prokaryotes and eukaryotes.</title>
        <authorList>
            <person name="Spang A."/>
            <person name="Saw J.H."/>
            <person name="Jorgensen S.L."/>
            <person name="Zaremba-Niedzwiedzka K."/>
            <person name="Martijn J."/>
            <person name="Lind A.E."/>
            <person name="van Eijk R."/>
            <person name="Schleper C."/>
            <person name="Guy L."/>
            <person name="Ettema T.J."/>
        </authorList>
    </citation>
    <scope>NUCLEOTIDE SEQUENCE</scope>
</reference>
<accession>A0A0F9G9U7</accession>
<organism evidence="1">
    <name type="scientific">marine sediment metagenome</name>
    <dbReference type="NCBI Taxonomy" id="412755"/>
    <lineage>
        <taxon>unclassified sequences</taxon>
        <taxon>metagenomes</taxon>
        <taxon>ecological metagenomes</taxon>
    </lineage>
</organism>
<protein>
    <submittedName>
        <fullName evidence="1">Uncharacterized protein</fullName>
    </submittedName>
</protein>
<evidence type="ECO:0000313" key="1">
    <source>
        <dbReference type="EMBL" id="KKL66335.1"/>
    </source>
</evidence>